<name>A0A8D7EWU7_MUSAM</name>
<proteinExistence type="predicted"/>
<organism evidence="1">
    <name type="scientific">Musa acuminata subsp. malaccensis</name>
    <name type="common">Wild banana</name>
    <name type="synonym">Musa malaccensis</name>
    <dbReference type="NCBI Taxonomy" id="214687"/>
    <lineage>
        <taxon>Eukaryota</taxon>
        <taxon>Viridiplantae</taxon>
        <taxon>Streptophyta</taxon>
        <taxon>Embryophyta</taxon>
        <taxon>Tracheophyta</taxon>
        <taxon>Spermatophyta</taxon>
        <taxon>Magnoliopsida</taxon>
        <taxon>Liliopsida</taxon>
        <taxon>Zingiberales</taxon>
        <taxon>Musaceae</taxon>
        <taxon>Musa</taxon>
    </lineage>
</organism>
<accession>A0A8D7EWU7</accession>
<protein>
    <submittedName>
        <fullName evidence="1">(wild Malaysian banana) hypothetical protein</fullName>
    </submittedName>
</protein>
<dbReference type="AlphaFoldDB" id="A0A8D7EWU7"/>
<gene>
    <name evidence="1" type="ORF">GSMUA_94070.1</name>
</gene>
<reference evidence="1" key="1">
    <citation type="submission" date="2021-03" db="EMBL/GenBank/DDBJ databases">
        <authorList>
            <consortium name="Genoscope - CEA"/>
            <person name="William W."/>
        </authorList>
    </citation>
    <scope>NUCLEOTIDE SEQUENCE</scope>
    <source>
        <strain evidence="1">Doubled-haploid Pahang</strain>
    </source>
</reference>
<sequence>SHGRRRHQSSRGGVQTTIRTHVVLHLSAIVSDSVRVSVPQHNSSILIAMFDDGNNYVYEVLRCDAVISTMNSESEEHLAYVH</sequence>
<feature type="non-terminal residue" evidence="1">
    <location>
        <position position="1"/>
    </location>
</feature>
<feature type="non-terminal residue" evidence="1">
    <location>
        <position position="82"/>
    </location>
</feature>
<dbReference type="EMBL" id="HG996472">
    <property type="protein sequence ID" value="CAG1833486.1"/>
    <property type="molecule type" value="Genomic_DNA"/>
</dbReference>
<evidence type="ECO:0000313" key="1">
    <source>
        <dbReference type="EMBL" id="CAG1833486.1"/>
    </source>
</evidence>